<name>A0A167HXU6_CALVF</name>
<keyword evidence="2" id="KW-1185">Reference proteome</keyword>
<evidence type="ECO:0000313" key="2">
    <source>
        <dbReference type="Proteomes" id="UP000076738"/>
    </source>
</evidence>
<dbReference type="Pfam" id="PF01063">
    <property type="entry name" value="Aminotran_4"/>
    <property type="match status" value="1"/>
</dbReference>
<gene>
    <name evidence="1" type="ORF">CALVIDRAFT_462783</name>
</gene>
<evidence type="ECO:0000313" key="1">
    <source>
        <dbReference type="EMBL" id="KZO92092.1"/>
    </source>
</evidence>
<proteinExistence type="predicted"/>
<dbReference type="InterPro" id="IPR043132">
    <property type="entry name" value="BCAT-like_C"/>
</dbReference>
<reference evidence="1 2" key="1">
    <citation type="journal article" date="2016" name="Mol. Biol. Evol.">
        <title>Comparative Genomics of Early-Diverging Mushroom-Forming Fungi Provides Insights into the Origins of Lignocellulose Decay Capabilities.</title>
        <authorList>
            <person name="Nagy L.G."/>
            <person name="Riley R."/>
            <person name="Tritt A."/>
            <person name="Adam C."/>
            <person name="Daum C."/>
            <person name="Floudas D."/>
            <person name="Sun H."/>
            <person name="Yadav J.S."/>
            <person name="Pangilinan J."/>
            <person name="Larsson K.H."/>
            <person name="Matsuura K."/>
            <person name="Barry K."/>
            <person name="Labutti K."/>
            <person name="Kuo R."/>
            <person name="Ohm R.A."/>
            <person name="Bhattacharya S.S."/>
            <person name="Shirouzu T."/>
            <person name="Yoshinaga Y."/>
            <person name="Martin F.M."/>
            <person name="Grigoriev I.V."/>
            <person name="Hibbett D.S."/>
        </authorList>
    </citation>
    <scope>NUCLEOTIDE SEQUENCE [LARGE SCALE GENOMIC DNA]</scope>
    <source>
        <strain evidence="1 2">TUFC12733</strain>
    </source>
</reference>
<dbReference type="EMBL" id="KV417314">
    <property type="protein sequence ID" value="KZO92092.1"/>
    <property type="molecule type" value="Genomic_DNA"/>
</dbReference>
<feature type="non-terminal residue" evidence="1">
    <location>
        <position position="1"/>
    </location>
</feature>
<dbReference type="InterPro" id="IPR036038">
    <property type="entry name" value="Aminotransferase-like"/>
</dbReference>
<dbReference type="STRING" id="1330018.A0A167HXU6"/>
<dbReference type="GO" id="GO:0003824">
    <property type="term" value="F:catalytic activity"/>
    <property type="evidence" value="ECO:0007669"/>
    <property type="project" value="InterPro"/>
</dbReference>
<sequence>ILDPEPTPSSLFTQHKTTSRAHYLAARGRCGLGANYDHPDEALLWTPTHSGPEITEASVSNVALYRSGRWVTPRQSAGGLGGVARRWLLEQGLWTEGVVSVGEVRDGEWVLGSNGVRGCFVGRVK</sequence>
<organism evidence="1 2">
    <name type="scientific">Calocera viscosa (strain TUFC12733)</name>
    <dbReference type="NCBI Taxonomy" id="1330018"/>
    <lineage>
        <taxon>Eukaryota</taxon>
        <taxon>Fungi</taxon>
        <taxon>Dikarya</taxon>
        <taxon>Basidiomycota</taxon>
        <taxon>Agaricomycotina</taxon>
        <taxon>Dacrymycetes</taxon>
        <taxon>Dacrymycetales</taxon>
        <taxon>Dacrymycetaceae</taxon>
        <taxon>Calocera</taxon>
    </lineage>
</organism>
<dbReference type="Proteomes" id="UP000076738">
    <property type="component" value="Unassembled WGS sequence"/>
</dbReference>
<dbReference type="SUPFAM" id="SSF56752">
    <property type="entry name" value="D-aminoacid aminotransferase-like PLP-dependent enzymes"/>
    <property type="match status" value="1"/>
</dbReference>
<protein>
    <submittedName>
        <fullName evidence="1">Uncharacterized protein</fullName>
    </submittedName>
</protein>
<dbReference type="OrthoDB" id="64220at2759"/>
<accession>A0A167HXU6</accession>
<dbReference type="AlphaFoldDB" id="A0A167HXU6"/>
<feature type="non-terminal residue" evidence="1">
    <location>
        <position position="125"/>
    </location>
</feature>
<dbReference type="Gene3D" id="3.20.10.10">
    <property type="entry name" value="D-amino Acid Aminotransferase, subunit A, domain 2"/>
    <property type="match status" value="1"/>
</dbReference>
<dbReference type="InterPro" id="IPR001544">
    <property type="entry name" value="Aminotrans_IV"/>
</dbReference>